<dbReference type="Gene3D" id="3.90.226.10">
    <property type="entry name" value="2-enoyl-CoA Hydratase, Chain A, domain 1"/>
    <property type="match status" value="1"/>
</dbReference>
<proteinExistence type="inferred from homology"/>
<reference evidence="13 14" key="1">
    <citation type="journal article" date="2019" name="PLoS Biol.">
        <title>Sex chromosomes control vertical transmission of feminizing Wolbachia symbionts in an isopod.</title>
        <authorList>
            <person name="Becking T."/>
            <person name="Chebbi M.A."/>
            <person name="Giraud I."/>
            <person name="Moumen B."/>
            <person name="Laverre T."/>
            <person name="Caubet Y."/>
            <person name="Peccoud J."/>
            <person name="Gilbert C."/>
            <person name="Cordaux R."/>
        </authorList>
    </citation>
    <scope>NUCLEOTIDE SEQUENCE [LARGE SCALE GENOMIC DNA]</scope>
    <source>
        <strain evidence="13">ANa2</strain>
        <tissue evidence="13">Whole body excluding digestive tract and cuticle</tissue>
    </source>
</reference>
<evidence type="ECO:0000256" key="1">
    <source>
        <dbReference type="ARBA" id="ARBA00001709"/>
    </source>
</evidence>
<comment type="function">
    <text evidence="10">Hydrolyzes 3-hydroxyisobutyryl-CoA (HIBYL-CoA), a saline catabolite. Has high activity toward isobutyryl-CoA. Could be an isobutyryl-CoA dehydrogenase that functions in valine catabolism. Also hydrolyzes 3-hydroxypropanoyl-CoA.</text>
</comment>
<protein>
    <recommendedName>
        <fullName evidence="6">3-hydroxyisobutyryl-CoA hydrolase, mitochondrial</fullName>
        <ecNumber evidence="5">3.1.2.4</ecNumber>
    </recommendedName>
    <alternativeName>
        <fullName evidence="11">3-hydroxyisobutyryl-coenzyme A hydrolase</fullName>
    </alternativeName>
</protein>
<dbReference type="EMBL" id="SEYY01004141">
    <property type="protein sequence ID" value="KAB7503941.1"/>
    <property type="molecule type" value="Genomic_DNA"/>
</dbReference>
<dbReference type="PANTHER" id="PTHR43176">
    <property type="entry name" value="3-HYDROXYISOBUTYRYL-COA HYDROLASE-RELATED"/>
    <property type="match status" value="1"/>
</dbReference>
<dbReference type="GO" id="GO:0005739">
    <property type="term" value="C:mitochondrion"/>
    <property type="evidence" value="ECO:0007669"/>
    <property type="project" value="UniProtKB-SubCell"/>
</dbReference>
<dbReference type="SUPFAM" id="SSF52096">
    <property type="entry name" value="ClpP/crotonase"/>
    <property type="match status" value="1"/>
</dbReference>
<dbReference type="FunFam" id="3.90.226.10:FF:000026">
    <property type="entry name" value="3-hydroxyisobutyryl-CoA hydrolase, mitochondrial"/>
    <property type="match status" value="1"/>
</dbReference>
<dbReference type="Pfam" id="PF16113">
    <property type="entry name" value="ECH_2"/>
    <property type="match status" value="1"/>
</dbReference>
<evidence type="ECO:0000256" key="8">
    <source>
        <dbReference type="ARBA" id="ARBA00022801"/>
    </source>
</evidence>
<comment type="pathway">
    <text evidence="3">Amino-acid degradation; L-valine degradation.</text>
</comment>
<dbReference type="InterPro" id="IPR032259">
    <property type="entry name" value="HIBYL-CoA-H"/>
</dbReference>
<evidence type="ECO:0000256" key="10">
    <source>
        <dbReference type="ARBA" id="ARBA00024871"/>
    </source>
</evidence>
<evidence type="ECO:0000256" key="4">
    <source>
        <dbReference type="ARBA" id="ARBA00005254"/>
    </source>
</evidence>
<name>A0A5N5TBI2_9CRUS</name>
<keyword evidence="9" id="KW-0496">Mitochondrion</keyword>
<comment type="catalytic activity">
    <reaction evidence="1">
        <text>3-hydroxy-2-methylpropanoyl-CoA + H2O = 3-hydroxy-2-methylpropanoate + CoA + H(+)</text>
        <dbReference type="Rhea" id="RHEA:20888"/>
        <dbReference type="ChEBI" id="CHEBI:11805"/>
        <dbReference type="ChEBI" id="CHEBI:15377"/>
        <dbReference type="ChEBI" id="CHEBI:15378"/>
        <dbReference type="ChEBI" id="CHEBI:57287"/>
        <dbReference type="ChEBI" id="CHEBI:57340"/>
        <dbReference type="EC" id="3.1.2.4"/>
    </reaction>
</comment>
<keyword evidence="14" id="KW-1185">Reference proteome</keyword>
<keyword evidence="8 13" id="KW-0378">Hydrolase</keyword>
<dbReference type="GO" id="GO:0006574">
    <property type="term" value="P:L-valine catabolic process"/>
    <property type="evidence" value="ECO:0007669"/>
    <property type="project" value="UniProtKB-UniPathway"/>
</dbReference>
<organism evidence="13 14">
    <name type="scientific">Armadillidium nasatum</name>
    <dbReference type="NCBI Taxonomy" id="96803"/>
    <lineage>
        <taxon>Eukaryota</taxon>
        <taxon>Metazoa</taxon>
        <taxon>Ecdysozoa</taxon>
        <taxon>Arthropoda</taxon>
        <taxon>Crustacea</taxon>
        <taxon>Multicrustacea</taxon>
        <taxon>Malacostraca</taxon>
        <taxon>Eumalacostraca</taxon>
        <taxon>Peracarida</taxon>
        <taxon>Isopoda</taxon>
        <taxon>Oniscidea</taxon>
        <taxon>Crinocheta</taxon>
        <taxon>Armadillidiidae</taxon>
        <taxon>Armadillidium</taxon>
    </lineage>
</organism>
<dbReference type="InterPro" id="IPR029045">
    <property type="entry name" value="ClpP/crotonase-like_dom_sf"/>
</dbReference>
<dbReference type="OrthoDB" id="1737613at2759"/>
<evidence type="ECO:0000256" key="5">
    <source>
        <dbReference type="ARBA" id="ARBA00011915"/>
    </source>
</evidence>
<evidence type="ECO:0000256" key="3">
    <source>
        <dbReference type="ARBA" id="ARBA00005109"/>
    </source>
</evidence>
<comment type="similarity">
    <text evidence="4">Belongs to the enoyl-CoA hydratase/isomerase family.</text>
</comment>
<sequence length="305" mass="33907">MEIISSGGKAFCAGGDIVDVTESAKQGTSLFKEFFYQEYLVNCLIGTYHIPFISLIDGITMGGGVGLSVHGSFRVATERTLFAMPETGIGLFPDVGGSYFLPRLGGNLGMYLALTGFRLKGRDVLRAGVATHVCDSSKLEELLADLTSGKIVYPEDVRETLGNYMETAIFGSDKEFILKPYLPIIQKCFQGDSVEDIIKNLENEGSDWSKKQIDIIEKMSPTSVKITFESQKRGQDLNLQECLIMEYRLTQRCCLDNDFHEGVRALLVDKDNSPKWKPDSLAGVTKEKVDEYFSQLSPDRELKFV</sequence>
<dbReference type="GO" id="GO:0003860">
    <property type="term" value="F:3-hydroxyisobutyryl-CoA hydrolase activity"/>
    <property type="evidence" value="ECO:0007669"/>
    <property type="project" value="UniProtKB-EC"/>
</dbReference>
<dbReference type="NCBIfam" id="NF004127">
    <property type="entry name" value="PRK05617.1"/>
    <property type="match status" value="1"/>
</dbReference>
<keyword evidence="7" id="KW-0101">Branched-chain amino acid catabolism</keyword>
<evidence type="ECO:0000313" key="14">
    <source>
        <dbReference type="Proteomes" id="UP000326759"/>
    </source>
</evidence>
<gene>
    <name evidence="13" type="primary">hibch</name>
    <name evidence="13" type="ORF">Anas_10639</name>
</gene>
<dbReference type="Proteomes" id="UP000326759">
    <property type="component" value="Unassembled WGS sequence"/>
</dbReference>
<comment type="caution">
    <text evidence="13">The sequence shown here is derived from an EMBL/GenBank/DDBJ whole genome shotgun (WGS) entry which is preliminary data.</text>
</comment>
<dbReference type="PANTHER" id="PTHR43176:SF3">
    <property type="entry name" value="3-HYDROXYISOBUTYRYL-COA HYDROLASE, MITOCHONDRIAL"/>
    <property type="match status" value="1"/>
</dbReference>
<evidence type="ECO:0000256" key="2">
    <source>
        <dbReference type="ARBA" id="ARBA00004173"/>
    </source>
</evidence>
<evidence type="ECO:0000256" key="7">
    <source>
        <dbReference type="ARBA" id="ARBA00022456"/>
    </source>
</evidence>
<dbReference type="InterPro" id="IPR045004">
    <property type="entry name" value="ECH_dom"/>
</dbReference>
<evidence type="ECO:0000313" key="13">
    <source>
        <dbReference type="EMBL" id="KAB7503941.1"/>
    </source>
</evidence>
<dbReference type="UniPathway" id="UPA00362"/>
<evidence type="ECO:0000256" key="6">
    <source>
        <dbReference type="ARBA" id="ARBA00016714"/>
    </source>
</evidence>
<dbReference type="CDD" id="cd06558">
    <property type="entry name" value="crotonase-like"/>
    <property type="match status" value="1"/>
</dbReference>
<comment type="subcellular location">
    <subcellularLocation>
        <location evidence="2">Mitochondrion</location>
    </subcellularLocation>
</comment>
<dbReference type="EC" id="3.1.2.4" evidence="5"/>
<accession>A0A5N5TBI2</accession>
<evidence type="ECO:0000259" key="12">
    <source>
        <dbReference type="Pfam" id="PF16113"/>
    </source>
</evidence>
<evidence type="ECO:0000256" key="11">
    <source>
        <dbReference type="ARBA" id="ARBA00031181"/>
    </source>
</evidence>
<feature type="domain" description="Enoyl-CoA hydratase/isomerase" evidence="12">
    <location>
        <begin position="5"/>
        <end position="293"/>
    </location>
</feature>
<dbReference type="AlphaFoldDB" id="A0A5N5TBI2"/>
<evidence type="ECO:0000256" key="9">
    <source>
        <dbReference type="ARBA" id="ARBA00023128"/>
    </source>
</evidence>